<evidence type="ECO:0000256" key="1">
    <source>
        <dbReference type="ARBA" id="ARBA00008361"/>
    </source>
</evidence>
<evidence type="ECO:0000313" key="6">
    <source>
        <dbReference type="EMBL" id="KAF0742012.1"/>
    </source>
</evidence>
<organism evidence="6 7">
    <name type="scientific">Aphanomyces euteiches</name>
    <dbReference type="NCBI Taxonomy" id="100861"/>
    <lineage>
        <taxon>Eukaryota</taxon>
        <taxon>Sar</taxon>
        <taxon>Stramenopiles</taxon>
        <taxon>Oomycota</taxon>
        <taxon>Saprolegniomycetes</taxon>
        <taxon>Saprolegniales</taxon>
        <taxon>Verrucalvaceae</taxon>
        <taxon>Aphanomyces</taxon>
    </lineage>
</organism>
<evidence type="ECO:0000256" key="4">
    <source>
        <dbReference type="ARBA" id="ARBA00023268"/>
    </source>
</evidence>
<dbReference type="PANTHER" id="PTHR12176">
    <property type="entry name" value="SAM-DEPENDENT METHYLTRANSFERASE SUPERFAMILY PROTEIN"/>
    <property type="match status" value="1"/>
</dbReference>
<reference evidence="6 7" key="1">
    <citation type="submission" date="2019-07" db="EMBL/GenBank/DDBJ databases">
        <title>Genomics analysis of Aphanomyces spp. identifies a new class of oomycete effector associated with host adaptation.</title>
        <authorList>
            <person name="Gaulin E."/>
        </authorList>
    </citation>
    <scope>NUCLEOTIDE SEQUENCE [LARGE SCALE GENOMIC DNA]</scope>
    <source>
        <strain evidence="6 7">ATCC 201684</strain>
    </source>
</reference>
<proteinExistence type="inferred from homology"/>
<evidence type="ECO:0000259" key="5">
    <source>
        <dbReference type="Pfam" id="PF08241"/>
    </source>
</evidence>
<dbReference type="GO" id="GO:0032259">
    <property type="term" value="P:methylation"/>
    <property type="evidence" value="ECO:0007669"/>
    <property type="project" value="UniProtKB-KW"/>
</dbReference>
<dbReference type="GO" id="GO:0008757">
    <property type="term" value="F:S-adenosylmethionine-dependent methyltransferase activity"/>
    <property type="evidence" value="ECO:0007669"/>
    <property type="project" value="InterPro"/>
</dbReference>
<dbReference type="Proteomes" id="UP000481153">
    <property type="component" value="Unassembled WGS sequence"/>
</dbReference>
<dbReference type="Gene3D" id="3.40.50.150">
    <property type="entry name" value="Vaccinia Virus protein VP39"/>
    <property type="match status" value="2"/>
</dbReference>
<dbReference type="CDD" id="cd02440">
    <property type="entry name" value="AdoMet_MTases"/>
    <property type="match status" value="2"/>
</dbReference>
<name>A0A6G0XNM8_9STRA</name>
<keyword evidence="7" id="KW-1185">Reference proteome</keyword>
<accession>A0A6G0XNM8</accession>
<dbReference type="EMBL" id="VJMJ01000032">
    <property type="protein sequence ID" value="KAF0742012.1"/>
    <property type="molecule type" value="Genomic_DNA"/>
</dbReference>
<dbReference type="Pfam" id="PF08241">
    <property type="entry name" value="Methyltransf_11"/>
    <property type="match status" value="1"/>
</dbReference>
<dbReference type="SUPFAM" id="SSF53335">
    <property type="entry name" value="S-adenosyl-L-methionine-dependent methyltransferases"/>
    <property type="match status" value="2"/>
</dbReference>
<dbReference type="PANTHER" id="PTHR12176:SF78">
    <property type="entry name" value="EEF1A LYSINE AND N-TERMINAL METHYLTRANSFERASE"/>
    <property type="match status" value="1"/>
</dbReference>
<feature type="domain" description="Methyltransferase type 11" evidence="5">
    <location>
        <begin position="56"/>
        <end position="157"/>
    </location>
</feature>
<dbReference type="VEuPathDB" id="FungiDB:AeMF1_019676"/>
<dbReference type="InterPro" id="IPR029063">
    <property type="entry name" value="SAM-dependent_MTases_sf"/>
</dbReference>
<keyword evidence="3" id="KW-0808">Transferase</keyword>
<evidence type="ECO:0000256" key="2">
    <source>
        <dbReference type="ARBA" id="ARBA00022603"/>
    </source>
</evidence>
<comment type="similarity">
    <text evidence="1">Belongs to the methyltransferase superfamily.</text>
</comment>
<keyword evidence="4" id="KW-0511">Multifunctional enzyme</keyword>
<gene>
    <name evidence="6" type="ORF">Ae201684_002949</name>
</gene>
<dbReference type="Pfam" id="PF01564">
    <property type="entry name" value="Spermine_synth"/>
    <property type="match status" value="1"/>
</dbReference>
<protein>
    <recommendedName>
        <fullName evidence="5">Methyltransferase type 11 domain-containing protein</fullName>
    </recommendedName>
</protein>
<keyword evidence="2" id="KW-0489">Methyltransferase</keyword>
<evidence type="ECO:0000313" key="7">
    <source>
        <dbReference type="Proteomes" id="UP000481153"/>
    </source>
</evidence>
<evidence type="ECO:0000256" key="3">
    <source>
        <dbReference type="ARBA" id="ARBA00022679"/>
    </source>
</evidence>
<dbReference type="InterPro" id="IPR013216">
    <property type="entry name" value="Methyltransf_11"/>
</dbReference>
<sequence>MSEMELLPRHHADFSRKEYWDEFFTKRQEKAFEWYGDYAALRPWLHKTVKPSERVLVVGCGNSDLTPKWAQDGYLNITSMDFSALVIDEMKHKYPVLQWDVMDMTQMTYGDESFECVMDKGALDALMSTNEAPVLADATSMFNHVDRILAPGGSYICITMAQDFIVNHLLTAFAEHRSYKISVVDVPRSNASPFVPFLVVLTKVACTKESPDVVKYNDKVFRHDSGVVRKQWLLHEMEATQWYIMSQRDLKKIQVGRQQVIELMSSSPNSVNTTPRYTIRLVDVHLKGPNGACGVFLVPQGREHEYLFATEEGAAELASGAGFSRFLIVSLGRTHVFTSLEAVQLELNPKMMELCPDTLGRDEKIPYMTVQEGLGERHVIGQGTSDLSGDYFIEEVDMHRRLVFLSNSSTIQSEIKLLPPLTTKQLKEKAKKNKKKSGDASTASVVRFDRSYLAFEYHKSMVALLHYYYHDLVHEQPERQGLKSALVGLGGGALASFIQASMSTSIESLTACELDPSVVAVAKEFFGLQTNARLDVVVQDGLDFIAQAAPSSLDAILLDVDAKSSHEKTMGLTAPPLDFVTDTFFQTVVSALSDHGIFLVNVSCRSSSTYQDILAKLRRGFGGHRDAVVELKAAEQDVNRIVCATKGKTIDLASWRRQTFAVPPLAGFESDEVDNLIGLIDVAE</sequence>
<dbReference type="InterPro" id="IPR051419">
    <property type="entry name" value="Lys/N-term_MeTrsfase_sf"/>
</dbReference>
<comment type="caution">
    <text evidence="6">The sequence shown here is derived from an EMBL/GenBank/DDBJ whole genome shotgun (WGS) entry which is preliminary data.</text>
</comment>
<dbReference type="AlphaFoldDB" id="A0A6G0XNM8"/>